<gene>
    <name evidence="1" type="ORF">MENTE1834_LOCUS5973</name>
</gene>
<sequence length="442" mass="49889">MVKLRPTSTLFSVRNFGNYLRGPVIGINFGFTNSSVAILEGRKAKVLKNDEDSFTTPSVVAFIEDGEYLVGAPAVRQAVLNSQNTIFGIKRLIGLKYDDEQVQDFMKTVPYKIVKSSNGDACIEIQSKLYSPSQIVSFILLKLKQTAENYLNKKVGDAIITIPGYFNDSQKQALKEAGKLAGMKILRFVDDSAAAAIACDFGRGSREIAVCNLNGGIFEFSILRVQDEAYEILSTNHNPLLSGDAFNNAIVNYFVSEFERENGIDLSKDPVAIQRLRKASEKAKCRLSSCTQTEIILPNIFVDTNGPPKHFRIKLTRSKFEELTENLIQKIEQLAQRTLNDAKMANQADDKDLQLNEEEEDLQSTGVTSVLTIGGMSKVPKVFFKFFKFIFHYFSPTRPIFFLFHFLQKNFLRVTRLSVFLFFSKKGRVDNGKYILFCFFFN</sequence>
<proteinExistence type="predicted"/>
<dbReference type="EMBL" id="CAVMJV010000004">
    <property type="protein sequence ID" value="CAK5026069.1"/>
    <property type="molecule type" value="Genomic_DNA"/>
</dbReference>
<name>A0ACB0Y052_MELEN</name>
<protein>
    <submittedName>
        <fullName evidence="1">Uncharacterized protein</fullName>
    </submittedName>
</protein>
<organism evidence="1 2">
    <name type="scientific">Meloidogyne enterolobii</name>
    <name type="common">Root-knot nematode worm</name>
    <name type="synonym">Meloidogyne mayaguensis</name>
    <dbReference type="NCBI Taxonomy" id="390850"/>
    <lineage>
        <taxon>Eukaryota</taxon>
        <taxon>Metazoa</taxon>
        <taxon>Ecdysozoa</taxon>
        <taxon>Nematoda</taxon>
        <taxon>Chromadorea</taxon>
        <taxon>Rhabditida</taxon>
        <taxon>Tylenchina</taxon>
        <taxon>Tylenchomorpha</taxon>
        <taxon>Tylenchoidea</taxon>
        <taxon>Meloidogynidae</taxon>
        <taxon>Meloidogyninae</taxon>
        <taxon>Meloidogyne</taxon>
    </lineage>
</organism>
<reference evidence="1" key="1">
    <citation type="submission" date="2023-11" db="EMBL/GenBank/DDBJ databases">
        <authorList>
            <person name="Poullet M."/>
        </authorList>
    </citation>
    <scope>NUCLEOTIDE SEQUENCE</scope>
    <source>
        <strain evidence="1">E1834</strain>
    </source>
</reference>
<evidence type="ECO:0000313" key="1">
    <source>
        <dbReference type="EMBL" id="CAK5026069.1"/>
    </source>
</evidence>
<evidence type="ECO:0000313" key="2">
    <source>
        <dbReference type="Proteomes" id="UP001497535"/>
    </source>
</evidence>
<comment type="caution">
    <text evidence="1">The sequence shown here is derived from an EMBL/GenBank/DDBJ whole genome shotgun (WGS) entry which is preliminary data.</text>
</comment>
<keyword evidence="2" id="KW-1185">Reference proteome</keyword>
<dbReference type="Proteomes" id="UP001497535">
    <property type="component" value="Unassembled WGS sequence"/>
</dbReference>
<accession>A0ACB0Y052</accession>